<dbReference type="SUPFAM" id="SSF50156">
    <property type="entry name" value="PDZ domain-like"/>
    <property type="match status" value="2"/>
</dbReference>
<dbReference type="InterPro" id="IPR036034">
    <property type="entry name" value="PDZ_sf"/>
</dbReference>
<evidence type="ECO:0000313" key="2">
    <source>
        <dbReference type="EMBL" id="NDJ99683.1"/>
    </source>
</evidence>
<name>A0A6B2GG15_MYXSQ</name>
<sequence length="241" mass="27089">MKRIEKTETVFEKPPPYDMYANQSHKFVNYPPIGSIDESMMIPSAPIFSQQQISRPILNPPIITAGSFITKIDYEINRRNEAVGIYVVYINKNVVICKIDPTSPLASSELKIGDQILEINKKVLQNESPKKIRALFLSNMSGSIIVKSRPYHKIFTLLKDSNGKIGLTVKKGMVISVNSASEVLRKELLGNIIIEVNGVSTIGFSDSQLERFCDSCVSPTTLTIIPIQLYDHMRLWNASHY</sequence>
<dbReference type="PROSITE" id="PS50106">
    <property type="entry name" value="PDZ"/>
    <property type="match status" value="1"/>
</dbReference>
<evidence type="ECO:0000259" key="1">
    <source>
        <dbReference type="PROSITE" id="PS50106"/>
    </source>
</evidence>
<reference evidence="2" key="1">
    <citation type="submission" date="2018-11" db="EMBL/GenBank/DDBJ databases">
        <title>Myxobolus squamalis genome and transcriptome.</title>
        <authorList>
            <person name="Yahalomi D."/>
            <person name="Atkinson S.D."/>
            <person name="Neuhof M."/>
            <person name="Chang E.S."/>
            <person name="Philippe H."/>
            <person name="Cartwright P."/>
            <person name="Bartholomew J.L."/>
            <person name="Huchon D."/>
        </authorList>
    </citation>
    <scope>NUCLEOTIDE SEQUENCE</scope>
    <source>
        <strain evidence="2">71B08</strain>
        <tissue evidence="2">Whole</tissue>
    </source>
</reference>
<dbReference type="Pfam" id="PF00595">
    <property type="entry name" value="PDZ"/>
    <property type="match status" value="1"/>
</dbReference>
<feature type="domain" description="PDZ" evidence="1">
    <location>
        <begin position="71"/>
        <end position="173"/>
    </location>
</feature>
<accession>A0A6B2GG15</accession>
<protein>
    <submittedName>
        <fullName evidence="2">Syntenin-2 (Trinotate prediction)</fullName>
    </submittedName>
</protein>
<organism evidence="2">
    <name type="scientific">Myxobolus squamalis</name>
    <name type="common">Myxosporean</name>
    <dbReference type="NCBI Taxonomy" id="59785"/>
    <lineage>
        <taxon>Eukaryota</taxon>
        <taxon>Metazoa</taxon>
        <taxon>Cnidaria</taxon>
        <taxon>Myxozoa</taxon>
        <taxon>Myxosporea</taxon>
        <taxon>Bivalvulida</taxon>
        <taxon>Platysporina</taxon>
        <taxon>Myxobolidae</taxon>
        <taxon>Myxobolus</taxon>
    </lineage>
</organism>
<proteinExistence type="predicted"/>
<dbReference type="SMART" id="SM00228">
    <property type="entry name" value="PDZ"/>
    <property type="match status" value="2"/>
</dbReference>
<dbReference type="InterPro" id="IPR001478">
    <property type="entry name" value="PDZ"/>
</dbReference>
<dbReference type="EMBL" id="GHBR01011196">
    <property type="protein sequence ID" value="NDJ99683.1"/>
    <property type="molecule type" value="Transcribed_RNA"/>
</dbReference>
<dbReference type="AlphaFoldDB" id="A0A6B2GG15"/>
<dbReference type="Gene3D" id="2.30.42.10">
    <property type="match status" value="2"/>
</dbReference>